<evidence type="ECO:0000256" key="4">
    <source>
        <dbReference type="ARBA" id="ARBA00023038"/>
    </source>
</evidence>
<evidence type="ECO:0000256" key="3">
    <source>
        <dbReference type="ARBA" id="ARBA00022833"/>
    </source>
</evidence>
<dbReference type="SUPFAM" id="SSF57716">
    <property type="entry name" value="Glucocorticoid receptor-like (DNA-binding domain)"/>
    <property type="match status" value="1"/>
</dbReference>
<keyword evidence="2" id="KW-0677">Repeat</keyword>
<accession>A0AAV8UTV3</accession>
<evidence type="ECO:0000313" key="7">
    <source>
        <dbReference type="EMBL" id="KAJ8904522.1"/>
    </source>
</evidence>
<dbReference type="CDD" id="cd08368">
    <property type="entry name" value="LIM"/>
    <property type="match status" value="2"/>
</dbReference>
<protein>
    <recommendedName>
        <fullName evidence="6">LIM zinc-binding domain-containing protein</fullName>
    </recommendedName>
</protein>
<keyword evidence="3 5" id="KW-0862">Zinc</keyword>
<dbReference type="EMBL" id="JAMWBK010000005">
    <property type="protein sequence ID" value="KAJ8904522.1"/>
    <property type="molecule type" value="Genomic_DNA"/>
</dbReference>
<dbReference type="Proteomes" id="UP001157974">
    <property type="component" value="Unassembled WGS sequence"/>
</dbReference>
<gene>
    <name evidence="7" type="ORF">NDN08_001040</name>
</gene>
<evidence type="ECO:0000256" key="5">
    <source>
        <dbReference type="PROSITE-ProRule" id="PRU00125"/>
    </source>
</evidence>
<dbReference type="AlphaFoldDB" id="A0AAV8UTV3"/>
<evidence type="ECO:0000313" key="8">
    <source>
        <dbReference type="Proteomes" id="UP001157974"/>
    </source>
</evidence>
<proteinExistence type="predicted"/>
<sequence length="358" mass="40433">MECSRCGKPLNGTRRRSIGYQDFHVPCFSCAGCGKLLSEERAHIRDQLLWCEKDYRRRFSEICCYCHQPLTGEQVTAGGKSYHRKHLKCNACGKLVESAHAEVNEQFYCKDEKCYGKARLLCEVCGKVLPSKHRMTPRGNRLCSSHVGVIPCSSCGRPARTQKSGKPESITLCPGCQKNRVETGQALKACVRKVCRGMEHLGFPLGARTIKASLADEEGIRRHMVTLSDKLPSALVVGKASGSQEILVLAGLSEEHTMALISHELFHIWLVRNRIKVDEPVLLEGLCEYMQWLWLRRRHHKEDARYRCKQLETNPDEIYGGGFRNCRSAVQLTGSFGSLIEHVRTNKSFPQKDTVRIT</sequence>
<comment type="caution">
    <text evidence="7">The sequence shown here is derived from an EMBL/GenBank/DDBJ whole genome shotgun (WGS) entry which is preliminary data.</text>
</comment>
<organism evidence="7 8">
    <name type="scientific">Rhodosorus marinus</name>
    <dbReference type="NCBI Taxonomy" id="101924"/>
    <lineage>
        <taxon>Eukaryota</taxon>
        <taxon>Rhodophyta</taxon>
        <taxon>Stylonematophyceae</taxon>
        <taxon>Stylonematales</taxon>
        <taxon>Stylonemataceae</taxon>
        <taxon>Rhodosorus</taxon>
    </lineage>
</organism>
<dbReference type="PANTHER" id="PTHR24205:SF16">
    <property type="entry name" value="GH01042P-RELATED"/>
    <property type="match status" value="1"/>
</dbReference>
<dbReference type="SMART" id="SM00132">
    <property type="entry name" value="LIM"/>
    <property type="match status" value="2"/>
</dbReference>
<dbReference type="GO" id="GO:0003712">
    <property type="term" value="F:transcription coregulator activity"/>
    <property type="evidence" value="ECO:0007669"/>
    <property type="project" value="TreeGrafter"/>
</dbReference>
<dbReference type="GO" id="GO:0005634">
    <property type="term" value="C:nucleus"/>
    <property type="evidence" value="ECO:0007669"/>
    <property type="project" value="TreeGrafter"/>
</dbReference>
<evidence type="ECO:0000259" key="6">
    <source>
        <dbReference type="PROSITE" id="PS50023"/>
    </source>
</evidence>
<dbReference type="InterPro" id="IPR001781">
    <property type="entry name" value="Znf_LIM"/>
</dbReference>
<evidence type="ECO:0000256" key="1">
    <source>
        <dbReference type="ARBA" id="ARBA00022723"/>
    </source>
</evidence>
<keyword evidence="4 5" id="KW-0440">LIM domain</keyword>
<keyword evidence="8" id="KW-1185">Reference proteome</keyword>
<dbReference type="PROSITE" id="PS00478">
    <property type="entry name" value="LIM_DOMAIN_1"/>
    <property type="match status" value="2"/>
</dbReference>
<dbReference type="PANTHER" id="PTHR24205">
    <property type="entry name" value="FOUR AND A HALF LIM DOMAINS PROTEIN"/>
    <property type="match status" value="1"/>
</dbReference>
<dbReference type="PROSITE" id="PS50023">
    <property type="entry name" value="LIM_DOMAIN_2"/>
    <property type="match status" value="1"/>
</dbReference>
<dbReference type="Pfam" id="PF12315">
    <property type="entry name" value="DA1-like"/>
    <property type="match status" value="1"/>
</dbReference>
<dbReference type="GO" id="GO:0046872">
    <property type="term" value="F:metal ion binding"/>
    <property type="evidence" value="ECO:0007669"/>
    <property type="project" value="UniProtKB-KW"/>
</dbReference>
<evidence type="ECO:0000256" key="2">
    <source>
        <dbReference type="ARBA" id="ARBA00022737"/>
    </source>
</evidence>
<reference evidence="7 8" key="1">
    <citation type="journal article" date="2023" name="Nat. Commun.">
        <title>Origin of minicircular mitochondrial genomes in red algae.</title>
        <authorList>
            <person name="Lee Y."/>
            <person name="Cho C.H."/>
            <person name="Lee Y.M."/>
            <person name="Park S.I."/>
            <person name="Yang J.H."/>
            <person name="West J.A."/>
            <person name="Bhattacharya D."/>
            <person name="Yoon H.S."/>
        </authorList>
    </citation>
    <scope>NUCLEOTIDE SEQUENCE [LARGE SCALE GENOMIC DNA]</scope>
    <source>
        <strain evidence="7 8">CCMP1338</strain>
        <tissue evidence="7">Whole cell</tissue>
    </source>
</reference>
<name>A0AAV8UTV3_9RHOD</name>
<dbReference type="Pfam" id="PF00412">
    <property type="entry name" value="LIM"/>
    <property type="match status" value="2"/>
</dbReference>
<keyword evidence="1 5" id="KW-0479">Metal-binding</keyword>
<dbReference type="InterPro" id="IPR022087">
    <property type="entry name" value="DA1-like_dom"/>
</dbReference>
<dbReference type="Gene3D" id="2.10.110.10">
    <property type="entry name" value="Cysteine Rich Protein"/>
    <property type="match status" value="2"/>
</dbReference>
<feature type="domain" description="LIM zinc-binding" evidence="6">
    <location>
        <begin position="1"/>
        <end position="61"/>
    </location>
</feature>